<accession>A0A8S5LK96</accession>
<evidence type="ECO:0000313" key="1">
    <source>
        <dbReference type="EMBL" id="DAD70264.1"/>
    </source>
</evidence>
<proteinExistence type="predicted"/>
<name>A0A8S5LK96_9CAUD</name>
<protein>
    <submittedName>
        <fullName evidence="1">Pyocin activator protein PrtN</fullName>
    </submittedName>
</protein>
<organism evidence="1">
    <name type="scientific">Siphoviridae sp. ctXPh6</name>
    <dbReference type="NCBI Taxonomy" id="2827578"/>
    <lineage>
        <taxon>Viruses</taxon>
        <taxon>Duplodnaviria</taxon>
        <taxon>Heunggongvirae</taxon>
        <taxon>Uroviricota</taxon>
        <taxon>Caudoviricetes</taxon>
    </lineage>
</organism>
<sequence length="77" mass="8897">MLTTTKEFCATTGYPVTTIRMLCRTGEIPFIPSGKAYLFEPEDAEAAIRRKMEENAQKRKMKQSGYDFRAEVRKMRA</sequence>
<reference evidence="1" key="1">
    <citation type="journal article" date="2021" name="Proc. Natl. Acad. Sci. U.S.A.">
        <title>A Catalog of Tens of Thousands of Viruses from Human Metagenomes Reveals Hidden Associations with Chronic Diseases.</title>
        <authorList>
            <person name="Tisza M.J."/>
            <person name="Buck C.B."/>
        </authorList>
    </citation>
    <scope>NUCLEOTIDE SEQUENCE</scope>
    <source>
        <strain evidence="1">CtXPh6</strain>
    </source>
</reference>
<dbReference type="EMBL" id="BK015862">
    <property type="protein sequence ID" value="DAD70264.1"/>
    <property type="molecule type" value="Genomic_DNA"/>
</dbReference>